<evidence type="ECO:0000313" key="2">
    <source>
        <dbReference type="Proteomes" id="UP000245202"/>
    </source>
</evidence>
<protein>
    <submittedName>
        <fullName evidence="1">Uncharacterized protein</fullName>
    </submittedName>
</protein>
<proteinExistence type="predicted"/>
<gene>
    <name evidence="1" type="ORF">PAT3040_03417</name>
</gene>
<dbReference type="EMBL" id="BDQX01000171">
    <property type="protein sequence ID" value="GBG08816.1"/>
    <property type="molecule type" value="Genomic_DNA"/>
</dbReference>
<sequence length="51" mass="5817">MQAVNVTKKKTQNRPIDIFRITTHDLQYGMIDGSAIYLYYKAIPANRATGE</sequence>
<comment type="caution">
    <text evidence="1">The sequence shown here is derived from an EMBL/GenBank/DDBJ whole genome shotgun (WGS) entry which is preliminary data.</text>
</comment>
<evidence type="ECO:0000313" key="1">
    <source>
        <dbReference type="EMBL" id="GBG08816.1"/>
    </source>
</evidence>
<name>A0A2R5EQ32_9BACL</name>
<accession>A0A2R5EQ32</accession>
<organism evidence="1 2">
    <name type="scientific">Paenibacillus agaridevorans</name>
    <dbReference type="NCBI Taxonomy" id="171404"/>
    <lineage>
        <taxon>Bacteria</taxon>
        <taxon>Bacillati</taxon>
        <taxon>Bacillota</taxon>
        <taxon>Bacilli</taxon>
        <taxon>Bacillales</taxon>
        <taxon>Paenibacillaceae</taxon>
        <taxon>Paenibacillus</taxon>
    </lineage>
</organism>
<dbReference type="AlphaFoldDB" id="A0A2R5EQ32"/>
<dbReference type="Proteomes" id="UP000245202">
    <property type="component" value="Unassembled WGS sequence"/>
</dbReference>
<reference evidence="1 2" key="1">
    <citation type="submission" date="2017-08" db="EMBL/GenBank/DDBJ databases">
        <title>Substantial Increase in Enzyme Production by Combined Drug-Resistance Mutations in Paenibacillus agaridevorans.</title>
        <authorList>
            <person name="Tanaka Y."/>
            <person name="Funane K."/>
            <person name="Hosaka T."/>
            <person name="Shiwa Y."/>
            <person name="Fujita N."/>
            <person name="Miyazaki T."/>
            <person name="Yoshikawa H."/>
            <person name="Murakami K."/>
            <person name="Kasahara K."/>
            <person name="Inaoka T."/>
            <person name="Hiraga Y."/>
            <person name="Ochi K."/>
        </authorList>
    </citation>
    <scope>NUCLEOTIDE SEQUENCE [LARGE SCALE GENOMIC DNA]</scope>
    <source>
        <strain evidence="1 2">T-3040</strain>
    </source>
</reference>
<keyword evidence="2" id="KW-1185">Reference proteome</keyword>